<accession>A0A0V1GI81</accession>
<dbReference type="AlphaFoldDB" id="A0A0V1GI81"/>
<reference evidence="1 2" key="1">
    <citation type="submission" date="2015-01" db="EMBL/GenBank/DDBJ databases">
        <title>Evolution of Trichinella species and genotypes.</title>
        <authorList>
            <person name="Korhonen P.K."/>
            <person name="Edoardo P."/>
            <person name="Giuseppe L.R."/>
            <person name="Gasser R.B."/>
        </authorList>
    </citation>
    <scope>NUCLEOTIDE SEQUENCE [LARGE SCALE GENOMIC DNA]</scope>
    <source>
        <strain evidence="1">ISS588</strain>
    </source>
</reference>
<evidence type="ECO:0000313" key="1">
    <source>
        <dbReference type="EMBL" id="KRY97896.1"/>
    </source>
</evidence>
<keyword evidence="2" id="KW-1185">Reference proteome</keyword>
<proteinExistence type="predicted"/>
<organism evidence="1 2">
    <name type="scientific">Trichinella pseudospiralis</name>
    <name type="common">Parasitic roundworm</name>
    <dbReference type="NCBI Taxonomy" id="6337"/>
    <lineage>
        <taxon>Eukaryota</taxon>
        <taxon>Metazoa</taxon>
        <taxon>Ecdysozoa</taxon>
        <taxon>Nematoda</taxon>
        <taxon>Enoplea</taxon>
        <taxon>Dorylaimia</taxon>
        <taxon>Trichinellida</taxon>
        <taxon>Trichinellidae</taxon>
        <taxon>Trichinella</taxon>
    </lineage>
</organism>
<name>A0A0V1GI81_TRIPS</name>
<gene>
    <name evidence="1" type="ORF">T4B_14504</name>
</gene>
<evidence type="ECO:0000313" key="2">
    <source>
        <dbReference type="Proteomes" id="UP000054805"/>
    </source>
</evidence>
<dbReference type="Proteomes" id="UP000054805">
    <property type="component" value="Unassembled WGS sequence"/>
</dbReference>
<dbReference type="EMBL" id="JYDS01002078">
    <property type="protein sequence ID" value="KRY97896.1"/>
    <property type="molecule type" value="Genomic_DNA"/>
</dbReference>
<protein>
    <submittedName>
        <fullName evidence="1">Uncharacterized protein</fullName>
    </submittedName>
</protein>
<sequence>MHSSENCIPVPFKMGTRLQVGELTKFWNPYATLVGNTEMEMKSVPYIIMHTITFC</sequence>
<comment type="caution">
    <text evidence="1">The sequence shown here is derived from an EMBL/GenBank/DDBJ whole genome shotgun (WGS) entry which is preliminary data.</text>
</comment>